<keyword evidence="4" id="KW-0723">Serine/threonine-protein kinase</keyword>
<dbReference type="SUPFAM" id="SSF56112">
    <property type="entry name" value="Protein kinase-like (PK-like)"/>
    <property type="match status" value="1"/>
</dbReference>
<name>A0ABQ6MLQ5_9STRA</name>
<dbReference type="Pfam" id="PF00069">
    <property type="entry name" value="Pkinase"/>
    <property type="match status" value="1"/>
</dbReference>
<proteinExistence type="inferred from homology"/>
<comment type="caution">
    <text evidence="6">The sequence shown here is derived from an EMBL/GenBank/DDBJ whole genome shotgun (WGS) entry which is preliminary data.</text>
</comment>
<evidence type="ECO:0000256" key="1">
    <source>
        <dbReference type="ARBA" id="ARBA00022741"/>
    </source>
</evidence>
<dbReference type="EMBL" id="BRYB01000373">
    <property type="protein sequence ID" value="GMI28727.1"/>
    <property type="molecule type" value="Genomic_DNA"/>
</dbReference>
<keyword evidence="4" id="KW-0418">Kinase</keyword>
<sequence>MLQEYSDKEVSMLEQKVTEFRSVAAKAAEKEGKDDAFVNKAMQRLIISASELAGKEVVGKGAFGEVYRSDYRGATVAVKTVKVISEENLDRFQKEILLMGDLRHQNIVTLIGAVWEKDLMGLVMEFCEKGTSSDVLKKEGSTFTWDDPLLKWCLDVSRGIRYLHSISYYNVESDSRVKGMLHRDLKPDNCLVTETYGIRIADFGEARTLNEDDEAAMTQVGTPLFIAPEIVKGEMCA</sequence>
<dbReference type="PIRSF" id="PIRSF000654">
    <property type="entry name" value="Integrin-linked_kinase"/>
    <property type="match status" value="1"/>
</dbReference>
<feature type="binding site" evidence="3">
    <location>
        <position position="79"/>
    </location>
    <ligand>
        <name>ATP</name>
        <dbReference type="ChEBI" id="CHEBI:30616"/>
    </ligand>
</feature>
<dbReference type="PROSITE" id="PS00107">
    <property type="entry name" value="PROTEIN_KINASE_ATP"/>
    <property type="match status" value="1"/>
</dbReference>
<accession>A0ABQ6MLQ5</accession>
<dbReference type="InterPro" id="IPR017441">
    <property type="entry name" value="Protein_kinase_ATP_BS"/>
</dbReference>
<dbReference type="Gene3D" id="1.10.510.10">
    <property type="entry name" value="Transferase(Phosphotransferase) domain 1"/>
    <property type="match status" value="1"/>
</dbReference>
<feature type="domain" description="Protein kinase" evidence="5">
    <location>
        <begin position="52"/>
        <end position="237"/>
    </location>
</feature>
<dbReference type="InterPro" id="IPR011009">
    <property type="entry name" value="Kinase-like_dom_sf"/>
</dbReference>
<dbReference type="Proteomes" id="UP001165060">
    <property type="component" value="Unassembled WGS sequence"/>
</dbReference>
<reference evidence="6 7" key="1">
    <citation type="journal article" date="2023" name="Commun. Biol.">
        <title>Genome analysis of Parmales, the sister group of diatoms, reveals the evolutionary specialization of diatoms from phago-mixotrophs to photoautotrophs.</title>
        <authorList>
            <person name="Ban H."/>
            <person name="Sato S."/>
            <person name="Yoshikawa S."/>
            <person name="Yamada K."/>
            <person name="Nakamura Y."/>
            <person name="Ichinomiya M."/>
            <person name="Sato N."/>
            <person name="Blanc-Mathieu R."/>
            <person name="Endo H."/>
            <person name="Kuwata A."/>
            <person name="Ogata H."/>
        </authorList>
    </citation>
    <scope>NUCLEOTIDE SEQUENCE [LARGE SCALE GENOMIC DNA]</scope>
</reference>
<dbReference type="InterPro" id="IPR051681">
    <property type="entry name" value="Ser/Thr_Kinases-Pseudokinases"/>
</dbReference>
<comment type="similarity">
    <text evidence="4">Belongs to the protein kinase superfamily.</text>
</comment>
<dbReference type="InterPro" id="IPR008271">
    <property type="entry name" value="Ser/Thr_kinase_AS"/>
</dbReference>
<dbReference type="SMART" id="SM00220">
    <property type="entry name" value="S_TKc"/>
    <property type="match status" value="1"/>
</dbReference>
<gene>
    <name evidence="6" type="ORF">TeGR_g3828</name>
</gene>
<keyword evidence="4" id="KW-0808">Transferase</keyword>
<organism evidence="6 7">
    <name type="scientific">Tetraparma gracilis</name>
    <dbReference type="NCBI Taxonomy" id="2962635"/>
    <lineage>
        <taxon>Eukaryota</taxon>
        <taxon>Sar</taxon>
        <taxon>Stramenopiles</taxon>
        <taxon>Ochrophyta</taxon>
        <taxon>Bolidophyceae</taxon>
        <taxon>Parmales</taxon>
        <taxon>Triparmaceae</taxon>
        <taxon>Tetraparma</taxon>
    </lineage>
</organism>
<evidence type="ECO:0000256" key="4">
    <source>
        <dbReference type="RuleBase" id="RU000304"/>
    </source>
</evidence>
<feature type="non-terminal residue" evidence="6">
    <location>
        <position position="237"/>
    </location>
</feature>
<dbReference type="PANTHER" id="PTHR44329">
    <property type="entry name" value="SERINE/THREONINE-PROTEIN KINASE TNNI3K-RELATED"/>
    <property type="match status" value="1"/>
</dbReference>
<evidence type="ECO:0000259" key="5">
    <source>
        <dbReference type="PROSITE" id="PS50011"/>
    </source>
</evidence>
<evidence type="ECO:0000256" key="3">
    <source>
        <dbReference type="PROSITE-ProRule" id="PRU10141"/>
    </source>
</evidence>
<keyword evidence="7" id="KW-1185">Reference proteome</keyword>
<evidence type="ECO:0000313" key="6">
    <source>
        <dbReference type="EMBL" id="GMI28727.1"/>
    </source>
</evidence>
<evidence type="ECO:0000256" key="2">
    <source>
        <dbReference type="ARBA" id="ARBA00022840"/>
    </source>
</evidence>
<dbReference type="InterPro" id="IPR000719">
    <property type="entry name" value="Prot_kinase_dom"/>
</dbReference>
<dbReference type="PROSITE" id="PS00108">
    <property type="entry name" value="PROTEIN_KINASE_ST"/>
    <property type="match status" value="1"/>
</dbReference>
<protein>
    <recommendedName>
        <fullName evidence="5">Protein kinase domain-containing protein</fullName>
    </recommendedName>
</protein>
<keyword evidence="2 3" id="KW-0067">ATP-binding</keyword>
<keyword evidence="1 3" id="KW-0547">Nucleotide-binding</keyword>
<dbReference type="PROSITE" id="PS50011">
    <property type="entry name" value="PROTEIN_KINASE_DOM"/>
    <property type="match status" value="1"/>
</dbReference>
<evidence type="ECO:0000313" key="7">
    <source>
        <dbReference type="Proteomes" id="UP001165060"/>
    </source>
</evidence>